<accession>A0A7T8GTD5</accession>
<evidence type="ECO:0000313" key="4">
    <source>
        <dbReference type="Proteomes" id="UP000595437"/>
    </source>
</evidence>
<gene>
    <name evidence="3" type="ORF">FKW44_017383</name>
</gene>
<dbReference type="Proteomes" id="UP000595437">
    <property type="component" value="Chromosome 12"/>
</dbReference>
<dbReference type="AlphaFoldDB" id="A0A7T8GTD5"/>
<dbReference type="SUPFAM" id="SSF53335">
    <property type="entry name" value="S-adenosyl-L-methionine-dependent methyltransferases"/>
    <property type="match status" value="1"/>
</dbReference>
<evidence type="ECO:0000256" key="1">
    <source>
        <dbReference type="ARBA" id="ARBA00022691"/>
    </source>
</evidence>
<dbReference type="Gene3D" id="2.70.160.11">
    <property type="entry name" value="Hnrnp arginine n-methyltransferase1"/>
    <property type="match status" value="1"/>
</dbReference>
<feature type="domain" description="Protein arginine N-methyltransferase" evidence="2">
    <location>
        <begin position="1"/>
        <end position="61"/>
    </location>
</feature>
<proteinExistence type="predicted"/>
<dbReference type="Pfam" id="PF22528">
    <property type="entry name" value="PRMT_C"/>
    <property type="match status" value="1"/>
</dbReference>
<evidence type="ECO:0000313" key="3">
    <source>
        <dbReference type="EMBL" id="QQP37186.1"/>
    </source>
</evidence>
<name>A0A7T8GTD5_CALRO</name>
<dbReference type="InterPro" id="IPR029063">
    <property type="entry name" value="SAM-dependent_MTases_sf"/>
</dbReference>
<sequence length="70" mass="8104">MSCIRQVALQEPLVDVVDRNQVVTNSCLVKEIDIQTCTKEDIPFKSPFNLQVKRNDYIQVMKPQSKKPQK</sequence>
<dbReference type="OrthoDB" id="7848332at2759"/>
<keyword evidence="1" id="KW-0949">S-adenosyl-L-methionine</keyword>
<dbReference type="InterPro" id="IPR055135">
    <property type="entry name" value="PRMT_dom"/>
</dbReference>
<keyword evidence="4" id="KW-1185">Reference proteome</keyword>
<reference evidence="4" key="1">
    <citation type="submission" date="2021-01" db="EMBL/GenBank/DDBJ databases">
        <title>Caligus Genome Assembly.</title>
        <authorList>
            <person name="Gallardo-Escarate C."/>
        </authorList>
    </citation>
    <scope>NUCLEOTIDE SEQUENCE [LARGE SCALE GENOMIC DNA]</scope>
</reference>
<organism evidence="3 4">
    <name type="scientific">Caligus rogercresseyi</name>
    <name type="common">Sea louse</name>
    <dbReference type="NCBI Taxonomy" id="217165"/>
    <lineage>
        <taxon>Eukaryota</taxon>
        <taxon>Metazoa</taxon>
        <taxon>Ecdysozoa</taxon>
        <taxon>Arthropoda</taxon>
        <taxon>Crustacea</taxon>
        <taxon>Multicrustacea</taxon>
        <taxon>Hexanauplia</taxon>
        <taxon>Copepoda</taxon>
        <taxon>Siphonostomatoida</taxon>
        <taxon>Caligidae</taxon>
        <taxon>Caligus</taxon>
    </lineage>
</organism>
<protein>
    <recommendedName>
        <fullName evidence="2">Protein arginine N-methyltransferase domain-containing protein</fullName>
    </recommendedName>
</protein>
<evidence type="ECO:0000259" key="2">
    <source>
        <dbReference type="Pfam" id="PF22528"/>
    </source>
</evidence>
<dbReference type="EMBL" id="CP045901">
    <property type="protein sequence ID" value="QQP37186.1"/>
    <property type="molecule type" value="Genomic_DNA"/>
</dbReference>